<evidence type="ECO:0000256" key="1">
    <source>
        <dbReference type="SAM" id="MobiDB-lite"/>
    </source>
</evidence>
<sequence length="144" mass="15271">MLTALLIILAGCSGVGARDTTTAETTPPSAATTQSPTESTSARERTGALTDRTPETRLSLYPETGFTGRVAVAVGGEEVFNETFSDYGGDDGVDLTDQFAPTRQTVSVAVNGTVQWERPVGTTESFELTVLENGSIEVREHTIR</sequence>
<keyword evidence="3" id="KW-1185">Reference proteome</keyword>
<protein>
    <submittedName>
        <fullName evidence="2">Uncharacterized protein</fullName>
    </submittedName>
</protein>
<evidence type="ECO:0000313" key="2">
    <source>
        <dbReference type="EMBL" id="ELZ77683.1"/>
    </source>
</evidence>
<evidence type="ECO:0000313" key="3">
    <source>
        <dbReference type="Proteomes" id="UP000011571"/>
    </source>
</evidence>
<dbReference type="EMBL" id="AOLJ01000022">
    <property type="protein sequence ID" value="ELZ77683.1"/>
    <property type="molecule type" value="Genomic_DNA"/>
</dbReference>
<comment type="caution">
    <text evidence="2">The sequence shown here is derived from an EMBL/GenBank/DDBJ whole genome shotgun (WGS) entry which is preliminary data.</text>
</comment>
<feature type="region of interest" description="Disordered" evidence="1">
    <location>
        <begin position="17"/>
        <end position="56"/>
    </location>
</feature>
<gene>
    <name evidence="2" type="ORF">C454_14355</name>
</gene>
<organism evidence="2 3">
    <name type="scientific">Haloferax gibbonsii (strain ATCC 33959 / DSM 4427 / JCM 8863 / NBRC 102184 / NCIMB 2188 / Ma 2.38)</name>
    <dbReference type="NCBI Taxonomy" id="1227459"/>
    <lineage>
        <taxon>Archaea</taxon>
        <taxon>Methanobacteriati</taxon>
        <taxon>Methanobacteriota</taxon>
        <taxon>Stenosarchaea group</taxon>
        <taxon>Halobacteria</taxon>
        <taxon>Halobacteriales</taxon>
        <taxon>Haloferacaceae</taxon>
        <taxon>Haloferax</taxon>
    </lineage>
</organism>
<dbReference type="Proteomes" id="UP000011571">
    <property type="component" value="Unassembled WGS sequence"/>
</dbReference>
<reference evidence="2 3" key="1">
    <citation type="journal article" date="2014" name="PLoS Genet.">
        <title>Phylogenetically driven sequencing of extremely halophilic archaea reveals strategies for static and dynamic osmo-response.</title>
        <authorList>
            <person name="Becker E.A."/>
            <person name="Seitzer P.M."/>
            <person name="Tritt A."/>
            <person name="Larsen D."/>
            <person name="Krusor M."/>
            <person name="Yao A.I."/>
            <person name="Wu D."/>
            <person name="Madern D."/>
            <person name="Eisen J.A."/>
            <person name="Darling A.E."/>
            <person name="Facciotti M.T."/>
        </authorList>
    </citation>
    <scope>NUCLEOTIDE SEQUENCE [LARGE SCALE GENOMIC DNA]</scope>
    <source>
        <strain evidence="3">ATCC 33959 / DSM 4427 / JCM 8863 / NBRC 102184 / NCIMB 2188 / Ma 2.38</strain>
    </source>
</reference>
<feature type="compositionally biased region" description="Low complexity" evidence="1">
    <location>
        <begin position="20"/>
        <end position="40"/>
    </location>
</feature>
<proteinExistence type="predicted"/>
<name>M0H1M2_HALGM</name>
<accession>M0H1M2</accession>
<dbReference type="PATRIC" id="fig|1227459.3.peg.2828"/>
<dbReference type="AlphaFoldDB" id="M0H1M2"/>